<dbReference type="AlphaFoldDB" id="A0AAQ3RLJ7"/>
<feature type="compositionally biased region" description="Basic and acidic residues" evidence="1">
    <location>
        <begin position="56"/>
        <end position="67"/>
    </location>
</feature>
<reference evidence="2 3" key="1">
    <citation type="journal article" date="2023" name="Life. Sci Alliance">
        <title>Evolutionary insights into 3D genome organization and epigenetic landscape of Vigna mungo.</title>
        <authorList>
            <person name="Junaid A."/>
            <person name="Singh B."/>
            <person name="Bhatia S."/>
        </authorList>
    </citation>
    <scope>NUCLEOTIDE SEQUENCE [LARGE SCALE GENOMIC DNA]</scope>
    <source>
        <strain evidence="2">Urdbean</strain>
    </source>
</reference>
<evidence type="ECO:0000256" key="1">
    <source>
        <dbReference type="SAM" id="MobiDB-lite"/>
    </source>
</evidence>
<organism evidence="2 3">
    <name type="scientific">Vigna mungo</name>
    <name type="common">Black gram</name>
    <name type="synonym">Phaseolus mungo</name>
    <dbReference type="NCBI Taxonomy" id="3915"/>
    <lineage>
        <taxon>Eukaryota</taxon>
        <taxon>Viridiplantae</taxon>
        <taxon>Streptophyta</taxon>
        <taxon>Embryophyta</taxon>
        <taxon>Tracheophyta</taxon>
        <taxon>Spermatophyta</taxon>
        <taxon>Magnoliopsida</taxon>
        <taxon>eudicotyledons</taxon>
        <taxon>Gunneridae</taxon>
        <taxon>Pentapetalae</taxon>
        <taxon>rosids</taxon>
        <taxon>fabids</taxon>
        <taxon>Fabales</taxon>
        <taxon>Fabaceae</taxon>
        <taxon>Papilionoideae</taxon>
        <taxon>50 kb inversion clade</taxon>
        <taxon>NPAAA clade</taxon>
        <taxon>indigoferoid/millettioid clade</taxon>
        <taxon>Phaseoleae</taxon>
        <taxon>Vigna</taxon>
    </lineage>
</organism>
<name>A0AAQ3RLJ7_VIGMU</name>
<dbReference type="EMBL" id="CP144692">
    <property type="protein sequence ID" value="WVY96145.1"/>
    <property type="molecule type" value="Genomic_DNA"/>
</dbReference>
<dbReference type="Proteomes" id="UP001374535">
    <property type="component" value="Chromosome 9"/>
</dbReference>
<evidence type="ECO:0000313" key="2">
    <source>
        <dbReference type="EMBL" id="WVY96145.1"/>
    </source>
</evidence>
<evidence type="ECO:0000313" key="3">
    <source>
        <dbReference type="Proteomes" id="UP001374535"/>
    </source>
</evidence>
<accession>A0AAQ3RLJ7</accession>
<keyword evidence="3" id="KW-1185">Reference proteome</keyword>
<proteinExistence type="predicted"/>
<protein>
    <submittedName>
        <fullName evidence="2">Uncharacterized protein</fullName>
    </submittedName>
</protein>
<feature type="non-terminal residue" evidence="2">
    <location>
        <position position="1"/>
    </location>
</feature>
<gene>
    <name evidence="2" type="ORF">V8G54_028296</name>
</gene>
<sequence>SCIDLIWSVCYYEHSVQLFRVSYGKKQTWVSDDDDCGGAKRSPRLFVVRSRRTEKKRHDYPHPETNRQRSRQISGRLHHHPLRRTPRRTRVSLRHNHVAPYHWAPQQRHHAYTPPPFSVVLSHPPFGPFSLSPSRALPNIPFLCLFPRRQQR</sequence>
<feature type="region of interest" description="Disordered" evidence="1">
    <location>
        <begin position="50"/>
        <end position="81"/>
    </location>
</feature>